<dbReference type="CDD" id="cd12965">
    <property type="entry name" value="CBM-Eb_CBM-Fb"/>
    <property type="match status" value="1"/>
</dbReference>
<sequence length="389" mass="42642">MKRITNILCMAGMGLMLFSACETDRDDNPTLYEPESFVLNTPDDKMYDLGANDTIRLTLTPPEYGFSAATTYSVQVSLQQDFIDETEEADANYSTLSTPYDTASIALRPDQLNSALAGQYQTLHPDENPTGATVTAYIRVKAEITGSGRGLSTSNTIAVNQVKLGEVVNALEPPTTMYLIGSSIGAGGWSEWKPMVAVNGMAGEFWSMVYFDANAVFKFGTMVNEYIGYTDSRLTIKDNAGAGVSEAPTDGNIQVSKAGWYILYIQAAVNGDDYAFTMTFYEPNVYVFGATAKDSWGYTDEWKFTVPDTKEGNFESPVLGATGEVRMCIQANTDWWRLEFTLKDGTDIFYRENNAVNSGWTDMGSEYSVTGKSGQKIYLNFASGTGEVK</sequence>
<dbReference type="eggNOG" id="ENOG502Z9RZ">
    <property type="taxonomic scope" value="Bacteria"/>
</dbReference>
<feature type="domain" description="Outer membrane protein SusF/SusE-like C-terminal" evidence="2">
    <location>
        <begin position="284"/>
        <end position="387"/>
    </location>
</feature>
<dbReference type="Pfam" id="PF14292">
    <property type="entry name" value="SusE"/>
    <property type="match status" value="1"/>
</dbReference>
<dbReference type="STRING" id="667015.Bacsa_0165"/>
<dbReference type="EMBL" id="CP002530">
    <property type="protein sequence ID" value="ADY34777.1"/>
    <property type="molecule type" value="Genomic_DNA"/>
</dbReference>
<dbReference type="Pfam" id="PF16411">
    <property type="entry name" value="SusF_SusE"/>
    <property type="match status" value="2"/>
</dbReference>
<dbReference type="PROSITE" id="PS51257">
    <property type="entry name" value="PROKAR_LIPOPROTEIN"/>
    <property type="match status" value="1"/>
</dbReference>
<keyword evidence="4" id="KW-1185">Reference proteome</keyword>
<feature type="domain" description="SusE outer membrane protein" evidence="1">
    <location>
        <begin position="26"/>
        <end position="127"/>
    </location>
</feature>
<name>F0R5F3_PHOSB</name>
<dbReference type="GO" id="GO:0019867">
    <property type="term" value="C:outer membrane"/>
    <property type="evidence" value="ECO:0007669"/>
    <property type="project" value="InterPro"/>
</dbReference>
<dbReference type="OrthoDB" id="1100554at2"/>
<evidence type="ECO:0000313" key="4">
    <source>
        <dbReference type="Proteomes" id="UP000007486"/>
    </source>
</evidence>
<evidence type="ECO:0000313" key="3">
    <source>
        <dbReference type="EMBL" id="ADY34777.1"/>
    </source>
</evidence>
<evidence type="ECO:0000259" key="1">
    <source>
        <dbReference type="Pfam" id="PF14292"/>
    </source>
</evidence>
<dbReference type="AlphaFoldDB" id="F0R5F3"/>
<reference evidence="3 4" key="1">
    <citation type="journal article" date="2011" name="Stand. Genomic Sci.">
        <title>Complete genome sequence of Bacteroides salanitronis type strain (BL78).</title>
        <authorList>
            <person name="Gronow S."/>
            <person name="Held B."/>
            <person name="Lucas S."/>
            <person name="Lapidus A."/>
            <person name="Del Rio T.G."/>
            <person name="Nolan M."/>
            <person name="Tice H."/>
            <person name="Deshpande S."/>
            <person name="Cheng J.F."/>
            <person name="Pitluck S."/>
            <person name="Liolios K."/>
            <person name="Pagani I."/>
            <person name="Ivanova N."/>
            <person name="Mavromatis K."/>
            <person name="Pati A."/>
            <person name="Tapia R."/>
            <person name="Han C."/>
            <person name="Goodwin L."/>
            <person name="Chen A."/>
            <person name="Palaniappan K."/>
            <person name="Land M."/>
            <person name="Hauser L."/>
            <person name="Chang Y.J."/>
            <person name="Jeffries C.D."/>
            <person name="Brambilla E.M."/>
            <person name="Rohde M."/>
            <person name="Goker M."/>
            <person name="Detter J.C."/>
            <person name="Woyke T."/>
            <person name="Bristow J."/>
            <person name="Markowitz V."/>
            <person name="Hugenholtz P."/>
            <person name="Kyrpides N.C."/>
            <person name="Klenk H.P."/>
            <person name="Eisen J.A."/>
        </authorList>
    </citation>
    <scope>NUCLEOTIDE SEQUENCE [LARGE SCALE GENOMIC DNA]</scope>
    <source>
        <strain evidence="3 4">DSM 18170</strain>
    </source>
</reference>
<dbReference type="RefSeq" id="WP_013616239.1">
    <property type="nucleotide sequence ID" value="NC_015164.1"/>
</dbReference>
<dbReference type="InterPro" id="IPR025970">
    <property type="entry name" value="SusE"/>
</dbReference>
<accession>F0R5F3</accession>
<dbReference type="InterPro" id="IPR032187">
    <property type="entry name" value="SusF/SusE-like_C"/>
</dbReference>
<evidence type="ECO:0000259" key="2">
    <source>
        <dbReference type="Pfam" id="PF16411"/>
    </source>
</evidence>
<dbReference type="GO" id="GO:2001070">
    <property type="term" value="F:starch binding"/>
    <property type="evidence" value="ECO:0007669"/>
    <property type="project" value="InterPro"/>
</dbReference>
<protein>
    <submittedName>
        <fullName evidence="3">Outer membrane protein SusE</fullName>
    </submittedName>
</protein>
<dbReference type="Gene3D" id="2.60.40.3610">
    <property type="match status" value="1"/>
</dbReference>
<gene>
    <name evidence="3" type="ordered locus">Bacsa_0165</name>
</gene>
<dbReference type="HOGENOM" id="CLU_042892_1_0_10"/>
<feature type="domain" description="Outer membrane protein SusF/SusE-like C-terminal" evidence="2">
    <location>
        <begin position="176"/>
        <end position="267"/>
    </location>
</feature>
<dbReference type="KEGG" id="bsa:Bacsa_0165"/>
<organism evidence="3 4">
    <name type="scientific">Phocaeicola salanitronis (strain DSM 18170 / JCM 13657 / CCUG 60908 / BL78)</name>
    <name type="common">Bacteroides salanitronis</name>
    <dbReference type="NCBI Taxonomy" id="667015"/>
    <lineage>
        <taxon>Bacteria</taxon>
        <taxon>Pseudomonadati</taxon>
        <taxon>Bacteroidota</taxon>
        <taxon>Bacteroidia</taxon>
        <taxon>Bacteroidales</taxon>
        <taxon>Bacteroidaceae</taxon>
        <taxon>Phocaeicola</taxon>
    </lineage>
</organism>
<proteinExistence type="predicted"/>
<dbReference type="CDD" id="cd12966">
    <property type="entry name" value="CBM-Ec_CBM-Fc"/>
    <property type="match status" value="1"/>
</dbReference>
<dbReference type="Proteomes" id="UP000007486">
    <property type="component" value="Chromosome"/>
</dbReference>
<dbReference type="Gene3D" id="2.60.40.3620">
    <property type="match status" value="1"/>
</dbReference>